<evidence type="ECO:0000256" key="1">
    <source>
        <dbReference type="SAM" id="MobiDB-lite"/>
    </source>
</evidence>
<feature type="region of interest" description="Disordered" evidence="1">
    <location>
        <begin position="42"/>
        <end position="61"/>
    </location>
</feature>
<accession>A0ABX1NP04</accession>
<dbReference type="Proteomes" id="UP000634522">
    <property type="component" value="Unassembled WGS sequence"/>
</dbReference>
<organism evidence="2 3">
    <name type="scientific">Aromatoleum toluolicum</name>
    <dbReference type="NCBI Taxonomy" id="90060"/>
    <lineage>
        <taxon>Bacteria</taxon>
        <taxon>Pseudomonadati</taxon>
        <taxon>Pseudomonadota</taxon>
        <taxon>Betaproteobacteria</taxon>
        <taxon>Rhodocyclales</taxon>
        <taxon>Rhodocyclaceae</taxon>
        <taxon>Aromatoleum</taxon>
    </lineage>
</organism>
<proteinExistence type="predicted"/>
<evidence type="ECO:0000313" key="3">
    <source>
        <dbReference type="Proteomes" id="UP000634522"/>
    </source>
</evidence>
<evidence type="ECO:0000313" key="2">
    <source>
        <dbReference type="EMBL" id="NMG01102.1"/>
    </source>
</evidence>
<dbReference type="Gene3D" id="2.40.420.20">
    <property type="match status" value="1"/>
</dbReference>
<name>A0ABX1NP04_9RHOO</name>
<comment type="caution">
    <text evidence="2">The sequence shown here is derived from an EMBL/GenBank/DDBJ whole genome shotgun (WGS) entry which is preliminary data.</text>
</comment>
<protein>
    <submittedName>
        <fullName evidence="2">RND transporter MFP subunit</fullName>
    </submittedName>
</protein>
<sequence>MTLKVAPAEGPLQDRQVEIGVRSRIHAQVLSGLEEGERIVSGMASADKGGNASAPRRTPRI</sequence>
<dbReference type="EMBL" id="WTVS01000133">
    <property type="protein sequence ID" value="NMG01102.1"/>
    <property type="molecule type" value="Genomic_DNA"/>
</dbReference>
<reference evidence="2 3" key="1">
    <citation type="submission" date="2019-12" db="EMBL/GenBank/DDBJ databases">
        <title>Comparative genomics gives insights into the taxonomy of the Azoarcus-Aromatoleum group and reveals separate origins of nif in the plant-associated Azoarcus and non-plant-associated Aromatoleum sub-groups.</title>
        <authorList>
            <person name="Lafos M."/>
            <person name="Maluk M."/>
            <person name="Batista M."/>
            <person name="Junghare M."/>
            <person name="Carmona M."/>
            <person name="Faoro H."/>
            <person name="Cruz L.M."/>
            <person name="Battistoni F."/>
            <person name="De Souza E."/>
            <person name="Pedrosa F."/>
            <person name="Chen W.-M."/>
            <person name="Poole P.S."/>
            <person name="Dixon R.A."/>
            <person name="James E.K."/>
        </authorList>
    </citation>
    <scope>NUCLEOTIDE SEQUENCE [LARGE SCALE GENOMIC DNA]</scope>
    <source>
        <strain evidence="2 3">T</strain>
    </source>
</reference>
<gene>
    <name evidence="2" type="ORF">GPA27_27410</name>
</gene>
<keyword evidence="3" id="KW-1185">Reference proteome</keyword>